<protein>
    <submittedName>
        <fullName evidence="2">Cupin domain-containing protein</fullName>
    </submittedName>
</protein>
<gene>
    <name evidence="2" type="ORF">NET02_05060</name>
</gene>
<accession>A0AA41WFK9</accession>
<sequence length="127" mass="14790">MEGSVVVPPGKVTIAEKFALFDEYWSPKIIGEINDSYVEAVKVKGEFVWHRHELEDEMFLVVRGSLRMQFRDREIQLGEGEFIIVPRGIEHRPVADEEAHILLFEPKTTLNTGNVRNERTREQLERL</sequence>
<dbReference type="EMBL" id="JAMSLR010000003">
    <property type="protein sequence ID" value="MCM8748506.1"/>
    <property type="molecule type" value="Genomic_DNA"/>
</dbReference>
<dbReference type="Proteomes" id="UP001165306">
    <property type="component" value="Unassembled WGS sequence"/>
</dbReference>
<organism evidence="2 3">
    <name type="scientific">Thermalbibacter longus</name>
    <dbReference type="NCBI Taxonomy" id="2951981"/>
    <lineage>
        <taxon>Bacteria</taxon>
        <taxon>Pseudomonadati</taxon>
        <taxon>Thermomicrobiota</taxon>
        <taxon>Thermomicrobia</taxon>
        <taxon>Thermomicrobiales</taxon>
        <taxon>Thermomicrobiaceae</taxon>
        <taxon>Thermalbibacter</taxon>
    </lineage>
</organism>
<evidence type="ECO:0000259" key="1">
    <source>
        <dbReference type="Pfam" id="PF07883"/>
    </source>
</evidence>
<feature type="domain" description="Cupin type-2" evidence="1">
    <location>
        <begin position="40"/>
        <end position="101"/>
    </location>
</feature>
<evidence type="ECO:0000313" key="2">
    <source>
        <dbReference type="EMBL" id="MCM8748506.1"/>
    </source>
</evidence>
<dbReference type="AlphaFoldDB" id="A0AA41WFK9"/>
<dbReference type="InterPro" id="IPR052044">
    <property type="entry name" value="PKS_Associated_Protein"/>
</dbReference>
<reference evidence="2" key="1">
    <citation type="submission" date="2022-06" db="EMBL/GenBank/DDBJ databases">
        <title>CFH 74404 Thermomicrobiaceae sp.</title>
        <authorList>
            <person name="Ming H."/>
            <person name="Li W.-J."/>
            <person name="Zhao Z."/>
        </authorList>
    </citation>
    <scope>NUCLEOTIDE SEQUENCE</scope>
    <source>
        <strain evidence="2">CFH 74404</strain>
    </source>
</reference>
<proteinExistence type="predicted"/>
<dbReference type="Gene3D" id="2.60.120.10">
    <property type="entry name" value="Jelly Rolls"/>
    <property type="match status" value="1"/>
</dbReference>
<dbReference type="RefSeq" id="WP_284056288.1">
    <property type="nucleotide sequence ID" value="NZ_JAMSLR010000003.1"/>
</dbReference>
<dbReference type="InterPro" id="IPR014710">
    <property type="entry name" value="RmlC-like_jellyroll"/>
</dbReference>
<evidence type="ECO:0000313" key="3">
    <source>
        <dbReference type="Proteomes" id="UP001165306"/>
    </source>
</evidence>
<dbReference type="PANTHER" id="PTHR36114:SF1">
    <property type="entry name" value="16.7 KDA PROTEIN IN WHIE LOCUS"/>
    <property type="match status" value="1"/>
</dbReference>
<dbReference type="PANTHER" id="PTHR36114">
    <property type="entry name" value="16.7 KDA PROTEIN IN WHIE LOCUS"/>
    <property type="match status" value="1"/>
</dbReference>
<dbReference type="InterPro" id="IPR013096">
    <property type="entry name" value="Cupin_2"/>
</dbReference>
<name>A0AA41WFK9_9BACT</name>
<dbReference type="CDD" id="cd02226">
    <property type="entry name" value="cupin_YdbB-like"/>
    <property type="match status" value="1"/>
</dbReference>
<comment type="caution">
    <text evidence="2">The sequence shown here is derived from an EMBL/GenBank/DDBJ whole genome shotgun (WGS) entry which is preliminary data.</text>
</comment>
<keyword evidence="3" id="KW-1185">Reference proteome</keyword>
<dbReference type="Pfam" id="PF07883">
    <property type="entry name" value="Cupin_2"/>
    <property type="match status" value="1"/>
</dbReference>
<dbReference type="SUPFAM" id="SSF51182">
    <property type="entry name" value="RmlC-like cupins"/>
    <property type="match status" value="1"/>
</dbReference>
<dbReference type="InterPro" id="IPR011051">
    <property type="entry name" value="RmlC_Cupin_sf"/>
</dbReference>